<evidence type="ECO:0008006" key="4">
    <source>
        <dbReference type="Google" id="ProtNLM"/>
    </source>
</evidence>
<feature type="region of interest" description="Disordered" evidence="1">
    <location>
        <begin position="124"/>
        <end position="144"/>
    </location>
</feature>
<evidence type="ECO:0000256" key="1">
    <source>
        <dbReference type="SAM" id="MobiDB-lite"/>
    </source>
</evidence>
<feature type="compositionally biased region" description="Basic and acidic residues" evidence="1">
    <location>
        <begin position="68"/>
        <end position="80"/>
    </location>
</feature>
<dbReference type="OrthoDB" id="10036512at2759"/>
<reference evidence="2 3" key="1">
    <citation type="submission" date="2020-06" db="EMBL/GenBank/DDBJ databases">
        <authorList>
            <person name="Li R."/>
            <person name="Bekaert M."/>
        </authorList>
    </citation>
    <scope>NUCLEOTIDE SEQUENCE [LARGE SCALE GENOMIC DNA]</scope>
    <source>
        <strain evidence="3">wild</strain>
    </source>
</reference>
<dbReference type="PANTHER" id="PTHR33053">
    <property type="entry name" value="PROTEIN, PUTATIVE-RELATED"/>
    <property type="match status" value="1"/>
</dbReference>
<evidence type="ECO:0000313" key="2">
    <source>
        <dbReference type="EMBL" id="CAC5356575.1"/>
    </source>
</evidence>
<protein>
    <recommendedName>
        <fullName evidence="4">MULE transposase domain-containing protein</fullName>
    </recommendedName>
</protein>
<feature type="region of interest" description="Disordered" evidence="1">
    <location>
        <begin position="68"/>
        <end position="89"/>
    </location>
</feature>
<name>A0A6J7ZXS6_MYTCO</name>
<sequence>MAEGSMKQEHRSEQSAIFNNWTQTPEAEIFCTLSKHSKSPSPTSRVPVINRSYLRRWRRFQHEVEKFVQDTSSDEQHSNIDVEFQQNPRLNEMQAESISACDDNENRENNLPNLNEDDAKALGYSYKSDSSTTDDNSVENSENVNDDNLCQDIAAWATKHKNSRAALNDLLHVFRKHGHRVPKDSRTLLQTPRHIETIEKCGGSYFYVGIESGILKVISQHEKHFFKGDYVEEIKLNFKIDGLPLFKSSNTQFWPILCSVDNFEPFIVALFCGIRKPNSVQEYLSEFLEELQNLLANEISYEEKSGVVKVQAFVCDAPARAFFKIHYCSQWLLWL</sequence>
<dbReference type="Proteomes" id="UP000507470">
    <property type="component" value="Unassembled WGS sequence"/>
</dbReference>
<evidence type="ECO:0000313" key="3">
    <source>
        <dbReference type="Proteomes" id="UP000507470"/>
    </source>
</evidence>
<accession>A0A6J7ZXS6</accession>
<dbReference type="EMBL" id="CACVKT020000160">
    <property type="protein sequence ID" value="CAC5356575.1"/>
    <property type="molecule type" value="Genomic_DNA"/>
</dbReference>
<gene>
    <name evidence="2" type="ORF">MCOR_655</name>
</gene>
<organism evidence="2 3">
    <name type="scientific">Mytilus coruscus</name>
    <name type="common">Sea mussel</name>
    <dbReference type="NCBI Taxonomy" id="42192"/>
    <lineage>
        <taxon>Eukaryota</taxon>
        <taxon>Metazoa</taxon>
        <taxon>Spiralia</taxon>
        <taxon>Lophotrochozoa</taxon>
        <taxon>Mollusca</taxon>
        <taxon>Bivalvia</taxon>
        <taxon>Autobranchia</taxon>
        <taxon>Pteriomorphia</taxon>
        <taxon>Mytilida</taxon>
        <taxon>Mytiloidea</taxon>
        <taxon>Mytilidae</taxon>
        <taxon>Mytilinae</taxon>
        <taxon>Mytilus</taxon>
    </lineage>
</organism>
<dbReference type="PANTHER" id="PTHR33053:SF26">
    <property type="entry name" value="TRANSPOSASE DOMAIN-CONTAINING PROTEIN"/>
    <property type="match status" value="1"/>
</dbReference>
<keyword evidence="3" id="KW-1185">Reference proteome</keyword>
<dbReference type="AlphaFoldDB" id="A0A6J7ZXS6"/>
<proteinExistence type="predicted"/>